<evidence type="ECO:0000313" key="5">
    <source>
        <dbReference type="RefSeq" id="XP_010837163.1"/>
    </source>
</evidence>
<dbReference type="InterPro" id="IPR000742">
    <property type="entry name" value="EGF"/>
</dbReference>
<reference evidence="5" key="1">
    <citation type="submission" date="2025-08" db="UniProtKB">
        <authorList>
            <consortium name="RefSeq"/>
        </authorList>
    </citation>
    <scope>IDENTIFICATION</scope>
    <source>
        <tissue evidence="5">Blood</tissue>
    </source>
</reference>
<dbReference type="KEGG" id="bbis:104987801"/>
<dbReference type="PROSITE" id="PS01186">
    <property type="entry name" value="EGF_2"/>
    <property type="match status" value="1"/>
</dbReference>
<dbReference type="GO" id="GO:0043235">
    <property type="term" value="C:receptor complex"/>
    <property type="evidence" value="ECO:0007669"/>
    <property type="project" value="TreeGrafter"/>
</dbReference>
<organism evidence="4 5">
    <name type="scientific">Bison bison bison</name>
    <name type="common">North American plains bison</name>
    <dbReference type="NCBI Taxonomy" id="43346"/>
    <lineage>
        <taxon>Eukaryota</taxon>
        <taxon>Metazoa</taxon>
        <taxon>Chordata</taxon>
        <taxon>Craniata</taxon>
        <taxon>Vertebrata</taxon>
        <taxon>Euteleostomi</taxon>
        <taxon>Mammalia</taxon>
        <taxon>Eutheria</taxon>
        <taxon>Laurasiatheria</taxon>
        <taxon>Artiodactyla</taxon>
        <taxon>Ruminantia</taxon>
        <taxon>Pecora</taxon>
        <taxon>Bovidae</taxon>
        <taxon>Bovinae</taxon>
        <taxon>Bison</taxon>
    </lineage>
</organism>
<dbReference type="GO" id="GO:0042562">
    <property type="term" value="F:hormone binding"/>
    <property type="evidence" value="ECO:0007669"/>
    <property type="project" value="TreeGrafter"/>
</dbReference>
<dbReference type="SMART" id="SM00135">
    <property type="entry name" value="LY"/>
    <property type="match status" value="4"/>
</dbReference>
<dbReference type="SUPFAM" id="SSF63825">
    <property type="entry name" value="YWTD domain"/>
    <property type="match status" value="1"/>
</dbReference>
<gene>
    <name evidence="5" type="primary">LOC104987801</name>
</gene>
<dbReference type="Gene3D" id="2.10.25.10">
    <property type="entry name" value="Laminin"/>
    <property type="match status" value="1"/>
</dbReference>
<dbReference type="PROSITE" id="PS00022">
    <property type="entry name" value="EGF_1"/>
    <property type="match status" value="1"/>
</dbReference>
<dbReference type="SMART" id="SM00181">
    <property type="entry name" value="EGF"/>
    <property type="match status" value="2"/>
</dbReference>
<name>A0A6P3H0Q6_BISBB</name>
<evidence type="ECO:0000259" key="3">
    <source>
        <dbReference type="PROSITE" id="PS50026"/>
    </source>
</evidence>
<dbReference type="Proteomes" id="UP000515208">
    <property type="component" value="Unplaced"/>
</dbReference>
<accession>A0A6P3H0Q6</accession>
<keyword evidence="1" id="KW-1015">Disulfide bond</keyword>
<evidence type="ECO:0000256" key="1">
    <source>
        <dbReference type="PROSITE-ProRule" id="PRU00076"/>
    </source>
</evidence>
<keyword evidence="2" id="KW-1133">Transmembrane helix</keyword>
<dbReference type="PROSITE" id="PS50026">
    <property type="entry name" value="EGF_3"/>
    <property type="match status" value="1"/>
</dbReference>
<dbReference type="OrthoDB" id="8831087at2759"/>
<keyword evidence="2" id="KW-0472">Membrane</keyword>
<protein>
    <submittedName>
        <fullName evidence="5">Low-density lipoprotein receptor-related protein-like</fullName>
    </submittedName>
</protein>
<feature type="domain" description="EGF-like" evidence="3">
    <location>
        <begin position="348"/>
        <end position="384"/>
    </location>
</feature>
<dbReference type="SUPFAM" id="SSF57196">
    <property type="entry name" value="EGF/Laminin"/>
    <property type="match status" value="2"/>
</dbReference>
<dbReference type="AlphaFoldDB" id="A0A6P3H0Q6"/>
<dbReference type="Gene3D" id="2.120.10.30">
    <property type="entry name" value="TolB, C-terminal domain"/>
    <property type="match status" value="1"/>
</dbReference>
<feature type="transmembrane region" description="Helical" evidence="2">
    <location>
        <begin position="395"/>
        <end position="416"/>
    </location>
</feature>
<dbReference type="InterPro" id="IPR000033">
    <property type="entry name" value="LDLR_classB_rpt"/>
</dbReference>
<dbReference type="GO" id="GO:0016324">
    <property type="term" value="C:apical plasma membrane"/>
    <property type="evidence" value="ECO:0007669"/>
    <property type="project" value="TreeGrafter"/>
</dbReference>
<evidence type="ECO:0000256" key="2">
    <source>
        <dbReference type="SAM" id="Phobius"/>
    </source>
</evidence>
<keyword evidence="1" id="KW-0245">EGF-like domain</keyword>
<dbReference type="PANTHER" id="PTHR22722">
    <property type="entry name" value="LOW-DENSITY LIPOPROTEIN RECEPTOR-RELATED PROTEIN 2-RELATED"/>
    <property type="match status" value="1"/>
</dbReference>
<dbReference type="InterPro" id="IPR051221">
    <property type="entry name" value="LDLR-related"/>
</dbReference>
<evidence type="ECO:0000313" key="4">
    <source>
        <dbReference type="Proteomes" id="UP000515208"/>
    </source>
</evidence>
<keyword evidence="2" id="KW-0812">Transmembrane</keyword>
<dbReference type="GeneID" id="104987801"/>
<comment type="caution">
    <text evidence="1">Lacks conserved residue(s) required for the propagation of feature annotation.</text>
</comment>
<sequence>MHEVLQPRSSNPCLDAECSHLCLLSPQSKGSCRCPAGLLLADDGVNCVPLKESAFLFLGLPTVIMQIYLKNLDASRGQATLPGHRILPFTNVNQLASMDYVAQEKVLYLTEWNTGDIWLLRLKDSGKLSWRKVISVEGTVTDLAVDWLSGNIYWIGSENAHINIASPRGQYSTALLSGSLYRPTCVVLHPPTAVMCFVDLGPQDDGRRGSSIECASMDGSRRKVLWRKPQVPVGLSFSDAGTRLYWADPGRGLIESIQQDGSRYRVDRRGIQGLNLFTYGQGMMFWTTVDDAQISKVWYSKAELSENRWFQVDQKIVDLKVYSKLSQQESETPETKEGGQPKDSHREKLLLCSSDFCSGRGICTMQGELRKCNCLMGYSGDFCEAAAHGPAPGHIALSLTIALLVVLVILGAFVYFRREHKLKRNRTASSRNLTCHKENDQEEENLMNSETFVNEAYDEQTCFVFGPQEYPLLALPG</sequence>
<dbReference type="GO" id="GO:0006898">
    <property type="term" value="P:receptor-mediated endocytosis"/>
    <property type="evidence" value="ECO:0007669"/>
    <property type="project" value="TreeGrafter"/>
</dbReference>
<dbReference type="InterPro" id="IPR011042">
    <property type="entry name" value="6-blade_b-propeller_TolB-like"/>
</dbReference>
<feature type="disulfide bond" evidence="1">
    <location>
        <begin position="374"/>
        <end position="383"/>
    </location>
</feature>
<dbReference type="RefSeq" id="XP_010837163.1">
    <property type="nucleotide sequence ID" value="XM_010838861.1"/>
</dbReference>
<keyword evidence="4" id="KW-1185">Reference proteome</keyword>
<proteinExistence type="predicted"/>
<dbReference type="PANTHER" id="PTHR22722:SF12">
    <property type="entry name" value="EGF-LIKE DOMAIN-CONTAINING PROTEIN"/>
    <property type="match status" value="1"/>
</dbReference>